<dbReference type="eggNOG" id="ENOG502S31C">
    <property type="taxonomic scope" value="Eukaryota"/>
</dbReference>
<dbReference type="Gene3D" id="3.30.530.20">
    <property type="match status" value="1"/>
</dbReference>
<dbReference type="STRING" id="3641.A0A061EFE3"/>
<evidence type="ECO:0000256" key="1">
    <source>
        <dbReference type="ARBA" id="ARBA00038242"/>
    </source>
</evidence>
<dbReference type="CDD" id="cd07816">
    <property type="entry name" value="Bet_v1-like"/>
    <property type="match status" value="1"/>
</dbReference>
<dbReference type="PANTHER" id="PTHR31338">
    <property type="entry name" value="POLYKETIDE CYCLASE/DEHYDRASE AND LIPID TRANSPORT SUPERFAMILY PROTEIN"/>
    <property type="match status" value="1"/>
</dbReference>
<dbReference type="AlphaFoldDB" id="A0A061EFE3"/>
<dbReference type="OrthoDB" id="1072116at2759"/>
<keyword evidence="4" id="KW-1185">Reference proteome</keyword>
<dbReference type="GO" id="GO:0006952">
    <property type="term" value="P:defense response"/>
    <property type="evidence" value="ECO:0007669"/>
    <property type="project" value="InterPro"/>
</dbReference>
<evidence type="ECO:0000313" key="3">
    <source>
        <dbReference type="EMBL" id="EOY01009.1"/>
    </source>
</evidence>
<dbReference type="InterPro" id="IPR052006">
    <property type="entry name" value="MLP-like"/>
</dbReference>
<evidence type="ECO:0000259" key="2">
    <source>
        <dbReference type="SMART" id="SM01037"/>
    </source>
</evidence>
<dbReference type="SUPFAM" id="SSF55961">
    <property type="entry name" value="Bet v1-like"/>
    <property type="match status" value="1"/>
</dbReference>
<feature type="domain" description="Bet v I/Major latex protein" evidence="2">
    <location>
        <begin position="2"/>
        <end position="151"/>
    </location>
</feature>
<gene>
    <name evidence="3" type="ORF">TCM_010918</name>
</gene>
<dbReference type="Pfam" id="PF00407">
    <property type="entry name" value="Bet_v_1"/>
    <property type="match status" value="1"/>
</dbReference>
<dbReference type="SMR" id="A0A061EFE3"/>
<dbReference type="Proteomes" id="UP000026915">
    <property type="component" value="Chromosome 2"/>
</dbReference>
<dbReference type="InParanoid" id="A0A061EFE3"/>
<comment type="similarity">
    <text evidence="1">Belongs to the MLP family.</text>
</comment>
<evidence type="ECO:0000313" key="4">
    <source>
        <dbReference type="Proteomes" id="UP000026915"/>
    </source>
</evidence>
<proteinExistence type="inferred from homology"/>
<dbReference type="SMART" id="SM01037">
    <property type="entry name" value="Bet_v_1"/>
    <property type="match status" value="1"/>
</dbReference>
<reference evidence="3 4" key="1">
    <citation type="journal article" date="2013" name="Genome Biol.">
        <title>The genome sequence of the most widely cultivated cacao type and its use to identify candidate genes regulating pod color.</title>
        <authorList>
            <person name="Motamayor J.C."/>
            <person name="Mockaitis K."/>
            <person name="Schmutz J."/>
            <person name="Haiminen N."/>
            <person name="Iii D.L."/>
            <person name="Cornejo O."/>
            <person name="Findley S.D."/>
            <person name="Zheng P."/>
            <person name="Utro F."/>
            <person name="Royaert S."/>
            <person name="Saski C."/>
            <person name="Jenkins J."/>
            <person name="Podicheti R."/>
            <person name="Zhao M."/>
            <person name="Scheffler B.E."/>
            <person name="Stack J.C."/>
            <person name="Feltus F.A."/>
            <person name="Mustiga G.M."/>
            <person name="Amores F."/>
            <person name="Phillips W."/>
            <person name="Marelli J.P."/>
            <person name="May G.D."/>
            <person name="Shapiro H."/>
            <person name="Ma J."/>
            <person name="Bustamante C.D."/>
            <person name="Schnell R.J."/>
            <person name="Main D."/>
            <person name="Gilbert D."/>
            <person name="Parida L."/>
            <person name="Kuhn D.N."/>
        </authorList>
    </citation>
    <scope>NUCLEOTIDE SEQUENCE [LARGE SCALE GENOMIC DNA]</scope>
    <source>
        <strain evidence="4">cv. Matina 1-6</strain>
    </source>
</reference>
<name>A0A061EFE3_THECC</name>
<sequence>MAQIAKMEVQIEIKSSADKFYDIFRSKMHLMPKICPQNFKDGKLVEGDWNSVGSVRLWFYFAAGNSETVKETTEAIDDKSKTMTFNMLEGDMMKYYKSFKSILNVTALGQGSLVKWTMEYEKQNEGIPDPIKYEDFLRSWSNNVDGYLLNA</sequence>
<accession>A0A061EFE3</accession>
<dbReference type="KEGG" id="tcc:18609806"/>
<dbReference type="PANTHER" id="PTHR31338:SF16">
    <property type="entry name" value="POLYKETIDE CYCLASE_DEHYDRASE AND LIPID TRANSPORT SUPERFAMILY PROTEIN"/>
    <property type="match status" value="1"/>
</dbReference>
<dbReference type="Gramene" id="Tc02v2_t024750.1">
    <property type="protein sequence ID" value="Tc02v2_p024750.1"/>
    <property type="gene ID" value="Tc02v2_g024750"/>
</dbReference>
<dbReference type="EMBL" id="CM001880">
    <property type="protein sequence ID" value="EOY01009.1"/>
    <property type="molecule type" value="Genomic_DNA"/>
</dbReference>
<dbReference type="InterPro" id="IPR000916">
    <property type="entry name" value="Bet_v_I/MLP"/>
</dbReference>
<dbReference type="InterPro" id="IPR023393">
    <property type="entry name" value="START-like_dom_sf"/>
</dbReference>
<dbReference type="Gramene" id="EOY01009">
    <property type="protein sequence ID" value="EOY01009"/>
    <property type="gene ID" value="TCM_010918"/>
</dbReference>
<protein>
    <submittedName>
        <fullName evidence="3">MLP-like protein 34, putative</fullName>
    </submittedName>
</protein>
<organism evidence="3 4">
    <name type="scientific">Theobroma cacao</name>
    <name type="common">Cacao</name>
    <name type="synonym">Cocoa</name>
    <dbReference type="NCBI Taxonomy" id="3641"/>
    <lineage>
        <taxon>Eukaryota</taxon>
        <taxon>Viridiplantae</taxon>
        <taxon>Streptophyta</taxon>
        <taxon>Embryophyta</taxon>
        <taxon>Tracheophyta</taxon>
        <taxon>Spermatophyta</taxon>
        <taxon>Magnoliopsida</taxon>
        <taxon>eudicotyledons</taxon>
        <taxon>Gunneridae</taxon>
        <taxon>Pentapetalae</taxon>
        <taxon>rosids</taxon>
        <taxon>malvids</taxon>
        <taxon>Malvales</taxon>
        <taxon>Malvaceae</taxon>
        <taxon>Byttnerioideae</taxon>
        <taxon>Theobroma</taxon>
    </lineage>
</organism>
<dbReference type="HOGENOM" id="CLU_081988_1_1_1"/>
<dbReference type="OMA" id="FWISIST"/>